<evidence type="ECO:0000313" key="2">
    <source>
        <dbReference type="Proteomes" id="UP000799424"/>
    </source>
</evidence>
<dbReference type="EMBL" id="MU006217">
    <property type="protein sequence ID" value="KAF2832669.1"/>
    <property type="molecule type" value="Genomic_DNA"/>
</dbReference>
<keyword evidence="2" id="KW-1185">Reference proteome</keyword>
<proteinExistence type="predicted"/>
<dbReference type="OrthoDB" id="5985073at2759"/>
<evidence type="ECO:0000313" key="1">
    <source>
        <dbReference type="EMBL" id="KAF2832669.1"/>
    </source>
</evidence>
<name>A0A6A7AJ28_9PLEO</name>
<gene>
    <name evidence="1" type="ORF">CC86DRAFT_401419</name>
</gene>
<dbReference type="Proteomes" id="UP000799424">
    <property type="component" value="Unassembled WGS sequence"/>
</dbReference>
<protein>
    <recommendedName>
        <fullName evidence="3">F-box domain-containing protein</fullName>
    </recommendedName>
</protein>
<sequence>MDRLPRELVDNICSFMLKEDLKNVLTLNDKFRHAAERYSEAFADYTIDEDNSQKFIALYSGRRLPYLREVRFKPTIPLLVYDYEKHSCRGSLGELRQRHESFTRQIAYLFTILKKVED</sequence>
<evidence type="ECO:0008006" key="3">
    <source>
        <dbReference type="Google" id="ProtNLM"/>
    </source>
</evidence>
<reference evidence="1" key="1">
    <citation type="journal article" date="2020" name="Stud. Mycol.">
        <title>101 Dothideomycetes genomes: a test case for predicting lifestyles and emergence of pathogens.</title>
        <authorList>
            <person name="Haridas S."/>
            <person name="Albert R."/>
            <person name="Binder M."/>
            <person name="Bloem J."/>
            <person name="Labutti K."/>
            <person name="Salamov A."/>
            <person name="Andreopoulos B."/>
            <person name="Baker S."/>
            <person name="Barry K."/>
            <person name="Bills G."/>
            <person name="Bluhm B."/>
            <person name="Cannon C."/>
            <person name="Castanera R."/>
            <person name="Culley D."/>
            <person name="Daum C."/>
            <person name="Ezra D."/>
            <person name="Gonzalez J."/>
            <person name="Henrissat B."/>
            <person name="Kuo A."/>
            <person name="Liang C."/>
            <person name="Lipzen A."/>
            <person name="Lutzoni F."/>
            <person name="Magnuson J."/>
            <person name="Mondo S."/>
            <person name="Nolan M."/>
            <person name="Ohm R."/>
            <person name="Pangilinan J."/>
            <person name="Park H.-J."/>
            <person name="Ramirez L."/>
            <person name="Alfaro M."/>
            <person name="Sun H."/>
            <person name="Tritt A."/>
            <person name="Yoshinaga Y."/>
            <person name="Zwiers L.-H."/>
            <person name="Turgeon B."/>
            <person name="Goodwin S."/>
            <person name="Spatafora J."/>
            <person name="Crous P."/>
            <person name="Grigoriev I."/>
        </authorList>
    </citation>
    <scope>NUCLEOTIDE SEQUENCE</scope>
    <source>
        <strain evidence="1">CBS 113818</strain>
    </source>
</reference>
<dbReference type="AlphaFoldDB" id="A0A6A7AJ28"/>
<accession>A0A6A7AJ28</accession>
<organism evidence="1 2">
    <name type="scientific">Ophiobolus disseminans</name>
    <dbReference type="NCBI Taxonomy" id="1469910"/>
    <lineage>
        <taxon>Eukaryota</taxon>
        <taxon>Fungi</taxon>
        <taxon>Dikarya</taxon>
        <taxon>Ascomycota</taxon>
        <taxon>Pezizomycotina</taxon>
        <taxon>Dothideomycetes</taxon>
        <taxon>Pleosporomycetidae</taxon>
        <taxon>Pleosporales</taxon>
        <taxon>Pleosporineae</taxon>
        <taxon>Phaeosphaeriaceae</taxon>
        <taxon>Ophiobolus</taxon>
    </lineage>
</organism>